<evidence type="ECO:0000256" key="1">
    <source>
        <dbReference type="SAM" id="Phobius"/>
    </source>
</evidence>
<keyword evidence="3" id="KW-1185">Reference proteome</keyword>
<proteinExistence type="predicted"/>
<evidence type="ECO:0000313" key="2">
    <source>
        <dbReference type="EMBL" id="CRK88257.1"/>
    </source>
</evidence>
<keyword evidence="1" id="KW-0472">Membrane</keyword>
<organism evidence="2 3">
    <name type="scientific">Clunio marinus</name>
    <dbReference type="NCBI Taxonomy" id="568069"/>
    <lineage>
        <taxon>Eukaryota</taxon>
        <taxon>Metazoa</taxon>
        <taxon>Ecdysozoa</taxon>
        <taxon>Arthropoda</taxon>
        <taxon>Hexapoda</taxon>
        <taxon>Insecta</taxon>
        <taxon>Pterygota</taxon>
        <taxon>Neoptera</taxon>
        <taxon>Endopterygota</taxon>
        <taxon>Diptera</taxon>
        <taxon>Nematocera</taxon>
        <taxon>Chironomoidea</taxon>
        <taxon>Chironomidae</taxon>
        <taxon>Clunio</taxon>
    </lineage>
</organism>
<sequence length="65" mass="7543">MSEASKPKLNVMTAHEISHEILIRIALLFTQQQQQEQFCIAFATKIAIFNCNFLICIITFPFLHF</sequence>
<keyword evidence="1" id="KW-0812">Transmembrane</keyword>
<dbReference type="AlphaFoldDB" id="A0A1J1HPW7"/>
<feature type="transmembrane region" description="Helical" evidence="1">
    <location>
        <begin position="38"/>
        <end position="63"/>
    </location>
</feature>
<evidence type="ECO:0000313" key="3">
    <source>
        <dbReference type="Proteomes" id="UP000183832"/>
    </source>
</evidence>
<reference evidence="2 3" key="1">
    <citation type="submission" date="2015-04" db="EMBL/GenBank/DDBJ databases">
        <authorList>
            <person name="Syromyatnikov M.Y."/>
            <person name="Popov V.N."/>
        </authorList>
    </citation>
    <scope>NUCLEOTIDE SEQUENCE [LARGE SCALE GENOMIC DNA]</scope>
</reference>
<dbReference type="EMBL" id="CVRI01000006">
    <property type="protein sequence ID" value="CRK88257.1"/>
    <property type="molecule type" value="Genomic_DNA"/>
</dbReference>
<gene>
    <name evidence="2" type="ORF">CLUMA_CG002037</name>
</gene>
<accession>A0A1J1HPW7</accession>
<name>A0A1J1HPW7_9DIPT</name>
<protein>
    <submittedName>
        <fullName evidence="2">CLUMA_CG002037, isoform A</fullName>
    </submittedName>
</protein>
<keyword evidence="1" id="KW-1133">Transmembrane helix</keyword>
<dbReference type="Proteomes" id="UP000183832">
    <property type="component" value="Unassembled WGS sequence"/>
</dbReference>